<feature type="signal peptide" evidence="1">
    <location>
        <begin position="1"/>
        <end position="19"/>
    </location>
</feature>
<accession>A0A2T2ZSF1</accession>
<gene>
    <name evidence="3" type="ORF">BD289DRAFT_457296</name>
</gene>
<dbReference type="InParanoid" id="A0A2T2ZSF1"/>
<keyword evidence="4" id="KW-1185">Reference proteome</keyword>
<protein>
    <recommendedName>
        <fullName evidence="2">Apple domain-containing protein</fullName>
    </recommendedName>
</protein>
<sequence length="174" mass="17439">MKLGAITLAVLGLAAPAAAVSCGLSNGYDKGTPAYYYNNNGSLANFAACSTKCLADTKCESFAIGDSQCLLYAEPLDTNFRYQANSPFLFYDRDCSSVQSTSSFMTTMPATTALVAATGTAASGNVLAQTTSAAAATATSSSTSAATGRASAAGLAGSPLPAAALLLVSCYFLA</sequence>
<evidence type="ECO:0000259" key="2">
    <source>
        <dbReference type="PROSITE" id="PS50948"/>
    </source>
</evidence>
<dbReference type="EMBL" id="KZ678801">
    <property type="protein sequence ID" value="PSR75097.1"/>
    <property type="molecule type" value="Genomic_DNA"/>
</dbReference>
<name>A0A2T2ZSF1_9PEZI</name>
<evidence type="ECO:0000256" key="1">
    <source>
        <dbReference type="SAM" id="SignalP"/>
    </source>
</evidence>
<organism evidence="3 4">
    <name type="scientific">Coniella lustricola</name>
    <dbReference type="NCBI Taxonomy" id="2025994"/>
    <lineage>
        <taxon>Eukaryota</taxon>
        <taxon>Fungi</taxon>
        <taxon>Dikarya</taxon>
        <taxon>Ascomycota</taxon>
        <taxon>Pezizomycotina</taxon>
        <taxon>Sordariomycetes</taxon>
        <taxon>Sordariomycetidae</taxon>
        <taxon>Diaporthales</taxon>
        <taxon>Schizoparmaceae</taxon>
        <taxon>Coniella</taxon>
    </lineage>
</organism>
<evidence type="ECO:0000313" key="3">
    <source>
        <dbReference type="EMBL" id="PSR75097.1"/>
    </source>
</evidence>
<reference evidence="3 4" key="1">
    <citation type="journal article" date="2018" name="Mycol. Prog.">
        <title>Coniella lustricola, a new species from submerged detritus.</title>
        <authorList>
            <person name="Raudabaugh D.B."/>
            <person name="Iturriaga T."/>
            <person name="Carver A."/>
            <person name="Mondo S."/>
            <person name="Pangilinan J."/>
            <person name="Lipzen A."/>
            <person name="He G."/>
            <person name="Amirebrahimi M."/>
            <person name="Grigoriev I.V."/>
            <person name="Miller A.N."/>
        </authorList>
    </citation>
    <scope>NUCLEOTIDE SEQUENCE [LARGE SCALE GENOMIC DNA]</scope>
    <source>
        <strain evidence="3 4">B22-T-1</strain>
    </source>
</reference>
<dbReference type="Proteomes" id="UP000241462">
    <property type="component" value="Unassembled WGS sequence"/>
</dbReference>
<dbReference type="AlphaFoldDB" id="A0A2T2ZSF1"/>
<feature type="chain" id="PRO_5015574936" description="Apple domain-containing protein" evidence="1">
    <location>
        <begin position="20"/>
        <end position="174"/>
    </location>
</feature>
<dbReference type="STRING" id="2025994.A0A2T2ZSF1"/>
<feature type="domain" description="Apple" evidence="2">
    <location>
        <begin position="22"/>
        <end position="95"/>
    </location>
</feature>
<dbReference type="OrthoDB" id="5232355at2759"/>
<keyword evidence="1" id="KW-0732">Signal</keyword>
<dbReference type="PROSITE" id="PS50948">
    <property type="entry name" value="PAN"/>
    <property type="match status" value="1"/>
</dbReference>
<dbReference type="SUPFAM" id="SSF57414">
    <property type="entry name" value="Hairpin loop containing domain-like"/>
    <property type="match status" value="1"/>
</dbReference>
<dbReference type="PROSITE" id="PS51257">
    <property type="entry name" value="PROKAR_LIPOPROTEIN"/>
    <property type="match status" value="1"/>
</dbReference>
<dbReference type="InterPro" id="IPR003609">
    <property type="entry name" value="Pan_app"/>
</dbReference>
<evidence type="ECO:0000313" key="4">
    <source>
        <dbReference type="Proteomes" id="UP000241462"/>
    </source>
</evidence>
<proteinExistence type="predicted"/>